<keyword evidence="8" id="KW-0406">Ion transport</keyword>
<proteinExistence type="predicted"/>
<evidence type="ECO:0000259" key="10">
    <source>
        <dbReference type="PROSITE" id="PS50893"/>
    </source>
</evidence>
<dbReference type="InterPro" id="IPR003593">
    <property type="entry name" value="AAA+_ATPase"/>
</dbReference>
<dbReference type="FunFam" id="3.40.50.300:FF:000134">
    <property type="entry name" value="Iron-enterobactin ABC transporter ATP-binding protein"/>
    <property type="match status" value="1"/>
</dbReference>
<evidence type="ECO:0000313" key="11">
    <source>
        <dbReference type="EMBL" id="GES08828.1"/>
    </source>
</evidence>
<dbReference type="InterPro" id="IPR027417">
    <property type="entry name" value="P-loop_NTPase"/>
</dbReference>
<dbReference type="GO" id="GO:0005886">
    <property type="term" value="C:plasma membrane"/>
    <property type="evidence" value="ECO:0007669"/>
    <property type="project" value="UniProtKB-SubCell"/>
</dbReference>
<name>A0A5M3WRL8_9ACTN</name>
<feature type="domain" description="ABC transporter" evidence="10">
    <location>
        <begin position="10"/>
        <end position="246"/>
    </location>
</feature>
<accession>A0A5M3WRL8</accession>
<dbReference type="CDD" id="cd03214">
    <property type="entry name" value="ABC_Iron-Siderophores_B12_Hemin"/>
    <property type="match status" value="1"/>
</dbReference>
<keyword evidence="6 11" id="KW-0067">ATP-binding</keyword>
<dbReference type="Proteomes" id="UP000331127">
    <property type="component" value="Unassembled WGS sequence"/>
</dbReference>
<keyword evidence="9" id="KW-0472">Membrane</keyword>
<comment type="subcellular location">
    <subcellularLocation>
        <location evidence="1">Cell membrane</location>
        <topology evidence="1">Peripheral membrane protein</topology>
    </subcellularLocation>
</comment>
<evidence type="ECO:0000256" key="2">
    <source>
        <dbReference type="ARBA" id="ARBA00022448"/>
    </source>
</evidence>
<dbReference type="Pfam" id="PF00005">
    <property type="entry name" value="ABC_tran"/>
    <property type="match status" value="1"/>
</dbReference>
<dbReference type="PANTHER" id="PTHR42771:SF2">
    <property type="entry name" value="IRON(3+)-HYDROXAMATE IMPORT ATP-BINDING PROTEIN FHUC"/>
    <property type="match status" value="1"/>
</dbReference>
<sequence>MSRHHDARELKAEGLHLRYDRELVVHGIDIEIPAGKITVIVGANGSGKSTTLRGLSRLLKPSSGSVTLDGHDIHSMPAKKLAQMIGLLPQHPTAPDGITVADLVSRGRHPHHTWIRRRDHDDDAVVAAALRATSMIEFADRPVDQLSGGQRQRVWIAMALAQDPDILLLDEPTTYLDLTHQIELLDLLTELNTTYSTTVVMVLHDLNLAARYADHLLVMAAGRVAGEGMPRDVLTPGMLSAAFGLESLVIDDPATSAPLIVPIGRFHCRPHPSIQEAS</sequence>
<keyword evidence="5" id="KW-0547">Nucleotide-binding</keyword>
<evidence type="ECO:0000256" key="5">
    <source>
        <dbReference type="ARBA" id="ARBA00022741"/>
    </source>
</evidence>
<dbReference type="SMART" id="SM00382">
    <property type="entry name" value="AAA"/>
    <property type="match status" value="1"/>
</dbReference>
<organism evidence="11 12">
    <name type="scientific">Acrocarpospora macrocephala</name>
    <dbReference type="NCBI Taxonomy" id="150177"/>
    <lineage>
        <taxon>Bacteria</taxon>
        <taxon>Bacillati</taxon>
        <taxon>Actinomycetota</taxon>
        <taxon>Actinomycetes</taxon>
        <taxon>Streptosporangiales</taxon>
        <taxon>Streptosporangiaceae</taxon>
        <taxon>Acrocarpospora</taxon>
    </lineage>
</organism>
<evidence type="ECO:0000313" key="12">
    <source>
        <dbReference type="Proteomes" id="UP000331127"/>
    </source>
</evidence>
<dbReference type="PROSITE" id="PS50893">
    <property type="entry name" value="ABC_TRANSPORTER_2"/>
    <property type="match status" value="1"/>
</dbReference>
<evidence type="ECO:0000256" key="8">
    <source>
        <dbReference type="ARBA" id="ARBA00023065"/>
    </source>
</evidence>
<evidence type="ECO:0000256" key="4">
    <source>
        <dbReference type="ARBA" id="ARBA00022496"/>
    </source>
</evidence>
<dbReference type="AlphaFoldDB" id="A0A5M3WRL8"/>
<gene>
    <name evidence="11" type="ORF">Amac_024240</name>
</gene>
<keyword evidence="2" id="KW-0813">Transport</keyword>
<evidence type="ECO:0000256" key="1">
    <source>
        <dbReference type="ARBA" id="ARBA00004202"/>
    </source>
</evidence>
<dbReference type="InterPro" id="IPR017871">
    <property type="entry name" value="ABC_transporter-like_CS"/>
</dbReference>
<evidence type="ECO:0000256" key="3">
    <source>
        <dbReference type="ARBA" id="ARBA00022475"/>
    </source>
</evidence>
<protein>
    <submittedName>
        <fullName evidence="11">ABC transporter ATP-binding protein</fullName>
    </submittedName>
</protein>
<dbReference type="RefSeq" id="WP_155354421.1">
    <property type="nucleotide sequence ID" value="NZ_BAAAHL010000060.1"/>
</dbReference>
<dbReference type="SUPFAM" id="SSF52540">
    <property type="entry name" value="P-loop containing nucleoside triphosphate hydrolases"/>
    <property type="match status" value="1"/>
</dbReference>
<dbReference type="PROSITE" id="PS00211">
    <property type="entry name" value="ABC_TRANSPORTER_1"/>
    <property type="match status" value="1"/>
</dbReference>
<dbReference type="GO" id="GO:0006826">
    <property type="term" value="P:iron ion transport"/>
    <property type="evidence" value="ECO:0007669"/>
    <property type="project" value="UniProtKB-KW"/>
</dbReference>
<evidence type="ECO:0000256" key="7">
    <source>
        <dbReference type="ARBA" id="ARBA00023004"/>
    </source>
</evidence>
<evidence type="ECO:0000256" key="9">
    <source>
        <dbReference type="ARBA" id="ARBA00023136"/>
    </source>
</evidence>
<keyword evidence="3" id="KW-1003">Cell membrane</keyword>
<dbReference type="EMBL" id="BLAE01000012">
    <property type="protein sequence ID" value="GES08828.1"/>
    <property type="molecule type" value="Genomic_DNA"/>
</dbReference>
<comment type="caution">
    <text evidence="11">The sequence shown here is derived from an EMBL/GenBank/DDBJ whole genome shotgun (WGS) entry which is preliminary data.</text>
</comment>
<dbReference type="OrthoDB" id="5296765at2"/>
<keyword evidence="12" id="KW-1185">Reference proteome</keyword>
<dbReference type="GO" id="GO:0005524">
    <property type="term" value="F:ATP binding"/>
    <property type="evidence" value="ECO:0007669"/>
    <property type="project" value="UniProtKB-KW"/>
</dbReference>
<dbReference type="Gene3D" id="3.40.50.300">
    <property type="entry name" value="P-loop containing nucleotide triphosphate hydrolases"/>
    <property type="match status" value="1"/>
</dbReference>
<dbReference type="InterPro" id="IPR051535">
    <property type="entry name" value="Siderophore_ABC-ATPase"/>
</dbReference>
<dbReference type="GO" id="GO:0016887">
    <property type="term" value="F:ATP hydrolysis activity"/>
    <property type="evidence" value="ECO:0007669"/>
    <property type="project" value="InterPro"/>
</dbReference>
<dbReference type="PANTHER" id="PTHR42771">
    <property type="entry name" value="IRON(3+)-HYDROXAMATE IMPORT ATP-BINDING PROTEIN FHUC"/>
    <property type="match status" value="1"/>
</dbReference>
<keyword evidence="7" id="KW-0408">Iron</keyword>
<evidence type="ECO:0000256" key="6">
    <source>
        <dbReference type="ARBA" id="ARBA00022840"/>
    </source>
</evidence>
<reference evidence="11 12" key="1">
    <citation type="submission" date="2019-10" db="EMBL/GenBank/DDBJ databases">
        <title>Whole genome shotgun sequence of Acrocarpospora macrocephala NBRC 16266.</title>
        <authorList>
            <person name="Ichikawa N."/>
            <person name="Kimura A."/>
            <person name="Kitahashi Y."/>
            <person name="Komaki H."/>
            <person name="Oguchi A."/>
        </authorList>
    </citation>
    <scope>NUCLEOTIDE SEQUENCE [LARGE SCALE GENOMIC DNA]</scope>
    <source>
        <strain evidence="11 12">NBRC 16266</strain>
    </source>
</reference>
<keyword evidence="4" id="KW-0410">Iron transport</keyword>
<dbReference type="InterPro" id="IPR003439">
    <property type="entry name" value="ABC_transporter-like_ATP-bd"/>
</dbReference>